<sequence length="5857" mass="644973">MDLNIIDQLGFSDEATNHIEEVNNKDIAVIGLEVVLPHCENKYDYWSLLASGQHGVSDFPSSRRIDTDAYFKFKFPQLTPTYRTGGYLKNVDRFDPAFFGMSPKEAALMDPHQRLFLQTAYHAIEDAGYAGKIRNSETGIYLGYAHDAMYRQYIDDVAPQEKASSTLGNLASLTASRLAYTLNLQGPSMVVDTACSSSLTALHLACQGLRNGDCDTAVVGAVNLMLMPIETGDKIGIESDDGFTRAFSEGSTGTGLGEGVVAIMLKPLAKAVEDQDPIWGVIKGSAINQDGRSAGISAPNGDAQQKVLVKAWRDAGIDPRELSYIEAHGTGTKLGDPIEVAAINGAFKQFTAETDFCQIGSVKTNLGHLDSAAGLAGLVKVLLCLKHEQIVPSLFYSAPNPSIQFDGAVSVATKNQNWAGEQRFAGVSAFGLSGTNCHIVLQAPPAQDISEHLDLTTYPFFLSAKTEASLSLLIGKTAAWLKTHPETRPQDLSYTSMFARAHHEHRFAVTFSTVQSLVQALEEQQNTQEYDRPINADNDDTITRALAHFYTGNTPFSTADYSLSGRCISMPGYAFEPQRCWTTVPETAVNAEPTVTMTESEKPAIVLLDVNVEGGDVSSTSQVVANIWGHTLDIDSLSLDDDYYALGGDSIFALDVQQLVKSELGVSIELHELLDHAVFEAFSALVESRIDEDADTLEHSVDPTDSHQNVPLSFAQKRLWFLEQLEDLGASLNLPTALELKGLLDVDALKKSIEIIVDNHPVLRARFVSEDNSVYQAFDASAAPFERLDVNPNELDITLERLANKRFELEEGSLFSTSLLRIEETHHVLFINCHHIIVDGWSIGLIIQELGKHYASLTQGLSPQQTHTSAFSDYALQQQTLTSTKNEDDFWSQNLKDLPRKPWLPTDYPRPKKQSHAGASLEMMLDEALSEKVKNWSKSQGLTLYMALKAAFDITLSAYSDHTDIIVGTPVSGRESKSGQDWRHTVGLFINNIVLRSQVSPEKNLTTFLSEVKRQCVSSFANQTMPFERLVELLQPERDLSSSPLFQVMFALQNSPVDAVHIDNLTMRALPPLKQTSQYDLTLNLFESGDTISGAFEYCSDLFDEVSIAAFSTLYVDIVSQMVEQTDSTIESLLGWKDVERKSENSKLTGAKPESWSTAVLKAFADNPDAIAFEYADRKVTYQEFVEQASRVAHDLQRENTDVSLTAVIGKTPEDVATGALAISIAGGSMLALDGKESTTYLRNLLKTSGATAVLSNTSLSLFEQLPSHALYSGEGADVEILTNSKALTFEISLWDSRTGEIQTVNQQAFSHWLGQLKSSATVLTGQPWIAAKHDNLDQLILDGLYPVSQGATVVFSDTPASLPPLALTDAIKGALASKLPAYMVPTDLVVLDSLPTTPNGKIDRKALPDMREAMKKTNMSLSLSPSIARWHELLQHAPMLHSLPLSATRSSNSYVPSRLPSKLSKDSIEQLHKLANSHDVDMNWLLLAIQAATIAYRGYETSLVIEATKDGESKPLAFSVEPKCSLIELATELATTWHALPEWDSEQYCEELSLGNKAHHPVYQIGFGDQKSRQTLDLTLVASDDEVTWIFNHAILDVPSVNDLDSTFVQLASQLLLKPTQPTSAYTLIDPLGLEAVQAWNAQTPAAFIGGDLLSLFNRSLHQFGGNTASRFISEHGQASELSYSDLDLRSTTVAKCLIESGVKKGDLVGLYLSHSEQLIIALLGVLKAGAAYVPLDPSHPVSRNALILEDASCKWTLTNTALQEALSASETLTICIDSLPAVDESTTLPTVSHEDLAYVIYTSGSTGKPKGVMISHGAAFNFIKGMHQQLPVSQRNNWLWVTTVSFDIALYEWLGCLSLGHCCVIPSSEVIADTQRLNALIKDEDIGLIQTTPSRWKLLLDNGFEGQTSLLALCGGEALPNDTKSRLIPQVQALWNCYGPTEATVWSLLSKCELEEDVTLGRNLPGYQHFVLSSAGQMLPKGAVGELCIGGASLAEGYFQREELTAKQFVNTEAGFVYRTGDLALLNQDDTISYKGRIDDQVKLRGHRIELGEIASHIKGHDNVEDAVVIARNNVLVAYIVSAGERDDALPLQKAVSDSENGWIHLSDNQAQNIDVNQNHDASFLVTGGLIQSDSVCNLPLRDTAVLLNSTLAGTFSGGIYRLNEADLAWPHMPLGQSLMTHQVNRSPQGVNRIRVGSQSENVVLVKGCDNRPVYSQPYAPSLQKQLDQTKAFLEQREDITSALVCVNGQNQIIAFVAGSDGHLSIDELKTYLFNSVSRQAFPHHIYCVEPTELELHRNHPLDLIEKVMTNRPLSDVETKLKAIWLSVLDVQDISLSDNFFAIGGHSLLAAKVISRITDELGVSTPLKTLFTHPTLAQLADAIESSSRLQGDTETRITAVARDKKLPLSLTQQRLWLIEQIGDRSAGYNVYDGYRLAGSLSETLLKKVISGVIAKHEVFRSRFPTQDGQPYLVIDEVRGFDLPSEECNDETLNALLEKDALAPFDLENGPLFRIRLFKLADDHHVLWINMHHIITDLWSVGLLMEEIINAYKTELAGETADLSPPALQYADYAVWQHEHISSDTFSREVRYWQHQLEALPPLLELPTDHPRPVVQQFNGEKITVRLSPTLTEKVKALCESQETTLFNLLLATYQILLSRYAGSDDIAVASPSAGRVHHDVESMLGFFINTLILRSNVDASLSFNDFLKHVSHTAADAQTHQSVPFEHLVEVLQPERNTSHQPLAQVSMALQNAVSNSLSLNHLALPNLSLSPIEIDASVTKFDLTLWLSDQDQALTAVWEYNTSLFTRESIEEMASHFEMLLESVVSNPASVISELSWLTKQEWQHLVHDWNQTSEDYDRNMTLHGYFETQVALRPEATALVEQGGREVSYKALNEAANQLAHQLRENGITRGSLVPVCLERSADMVAAVMGIVKAGATYVPIEIGSPASRVRNILAQVDKANRQTSMVTCQSQLNSFRHAKWLDGNIDRFIVMDALSRRLPAESDNFTETQAMFDHIAESATDEITAGGFTSIYTGRCFKQHQVDRYRDHVVGLCAPSLNKEAHVLELGCGSGLIAFEIAPLVERYYAIDPSEVTLEANRAKQSDMLPGLSFQQGFAHEELDIPPESLDLILLASTAQFFPGYCYTESVIASLVTLLKPSGKIVFCDLPDLGQKNALEASLVTHHDTDPENTNAAWQQDLEKPLYFHRAFFEELTATIGSLSQPVFTSRENDFDDELQYRFDVVIQKGTESTTDTPLVTTKWHQQQQPSDNLDVTVLPSDSSYIIFTSGTTGTPKGVEMQHQAVFNTLNWVNKTQNVGPSDRLLFVTSLSFDLSVYDIFGMLGAGGSVRIASNDECKDPEQLANILLHEPITFWDSSPAYMKQLMPLMEGLLSQPNTDNTKLRKVFFSGDWIGLALPQHVKQYFPNAKVLGLGGATEAAIWSNFYPIDQIQASWTSIPYGRPISNAQYYVLDSTLSPCPVGVPGDLYIAGDCLAKGYYGDQEMTGKKFIRNPLPGTPSPRLYHTGDRARWMRSESGVLEFLGRQDFQVKLRGFRIELGEVEAKLLANDAIEEVFVHLHRDPEGNEASDCLVAYYICADHASASSDTLRYFLAEHLPEYMIPTHYVEMEAFPVTSNGKLDRSALPEPQSSRDETADIVLPETAHESALLALWQAEFSRSNIGTTDDFFHIGGNSISAVRLIGAIQKNLGVTVPLRAIFEHRSIKAMGSMLSELSEAPEQADTLALIGDPARTHAPLTPAQAGLFFIDQFEKGSSAYHIPTLVKLTPSANINMLQRALERVVERHAILRTRFTLSETQEPVQRITDSVPALTVHHTDEAHTLSQVIHQLTEADFDLTEENPVRLALVKDNDDTYLLMVFHHIAFDGWSADIFLKDLATAYTKLKDGHDSALPQLQASFADYAAWNKAVLENGRMQALEDYWIPQLTGYQNLELSTDYARPTVFDYHGNESAFALSEKDSVALRQLAEAHSVTLNTIMISAFYVALAKLSGQHDIVIGTPSDNRNNGDTQEIIGLFINALPIRFNANEAMTLASLFNQTNATMLDAKTHQDMPFEALTQCLDVTRDTSRHPIFQVMFSVQSFAGNEQAREDLPFEAPPNEIGSLFPQRAKFDLNVFIDDSARALSGELVGASALFSKATLARIVHMYRHVLTHCIAAPQQTIAEIGSLTKEDHQWLSSSAAGAATSRDNTESVISLFEKQCLLTPDAVALYEDNQHVTYRDLNVRVNQLSHLLVQNGITPGDRVGIYLSRSVVSTAAILATLKSGATYVPLDPSYPESRLAFMVEDAQVSAMFVASSLPRLTANENVTHISIDRIDFRTLPTHSVDLSDYSTPLYVLYTSGSTGKPKGVIGTQQGLINRLYWMWEQYPFAENEVNCHKTSLNFVDHAWELFGALLKGVPTLIIHGRDSKDLLTMATKIAQHKVTRLVVVPSLLDAILSLPEHRSADFNSIQCWTSSGEVLQAKTVNAFYQRYPLSTLLNIYGSSEVAADVTCFDTRELIGFDGQVTAVPIGKPITNVSLIVADSQGTPSPVGTVGELYIAGSCLAQGYTQSAATDERFVTLDCHQDRLFKTGDLVKWNIHGSLEFVGRTDFQIKIRGHRIDIADVESNLLAIDGVARSIVTSSEIGGDTSLVAYIVPTSGGDVTPTDIDTLLRARLPDYMVPNFIEILDAMPLTPNGKIDRTALPLPSTRSSVISQQAEAPRTDVEHKIASIWKNMFATEEVCINQSFFAAGGNSISAVKLVAMIEQNLEMTVSLQTLFTNPTIKGIAASVSENRTQAIPVVDTERAPLSFAQERLLFIERLEQGTDAYHLPTLLALAPSVDVSVLSDAITHVVERHQILRTVISSDAAGKDYQRSISKPSLMTEINARDDEDIQELVATFIEKPFDFEHECPLRIAFVRQANQNYVLFVFHHIAVDGWSTDIFMSEISSAYDALLIGEFPTLPSLDIQYADYAAWQRSTMDASAIDEQVSYWKGQVEGIDTLALLTDHHRPSHVDYRGDNILFDLDEALSASLRKLAVENETTLYTVLLAGFANMLKTLSGQSDFVVGTPSDNRDHPQLHNLIGFFVNTLPLRISVAEETSARALIGALHHTLGEAKSHQALPFEKLVSALNVPRDTSRHPLFQTMFSLQSFGRHSGNHGDSQFGQIIPTGSSTESVARYDLSLFMDDSESAIQGRFNFAESLFRRSTVEHFAQLFVESLKTLVHSPDSSLSQQAVLTGSDKEIVFQYQNASAKTEYSSSLKARFEEMVAENPDAPAVVTPEGTLSYGQLNEKANQLAHTLIEAMASEKQASRLVPLMLSPGADVLISIIGVLKAGCAYVPVSPDYPKERIAFILADTGARTIVTESSFETLLASVSDSTTLTTILMDDHRRDTTSKVNPDCSLQSDDLAYVIYTSGTTGKPKGVMVEHRNVENYRQAVSPWMSTVNNVDFSTNYCFDLTVTTTLIPLLSGKSVCVYTGDILDTKAYQHHLMANRIEMVKTTPSLAKALLNEYDGQPLSVLMLGGEALEASTLGSLSATAKLILDEYGPTETTVGAMISQVHPKKDKGIGFAYPNVSLHNLSPSGMPLPVGARGELYIGGASVTRGYLNQKTLTEKSFSMHPVGKDGGMVKLYKTGDEVSWNKDGSLRYLGRVDEQVKLRGYRVEPAEISAHILALKEVEDAVVMPIGNPASHLAAYIVKSPEIGLSEDRLKQVLRDALPEYMVPTSFVFMDNLPKTANGKLNKAALPQPSRIQSRGLVHPVTETEKNIAPIWQTLLKLEEVCIESNFFELGGHSLLAVQLVNEINNELSLSLSVREFIERQTLQDVAKRVDELQLANALERDLDDQDVFTEEDFF</sequence>
<dbReference type="SUPFAM" id="SSF47336">
    <property type="entry name" value="ACP-like"/>
    <property type="match status" value="5"/>
</dbReference>
<dbReference type="Gene3D" id="1.10.1200.10">
    <property type="entry name" value="ACP-like"/>
    <property type="match status" value="5"/>
</dbReference>
<dbReference type="InterPro" id="IPR000873">
    <property type="entry name" value="AMP-dep_synth/lig_dom"/>
</dbReference>
<dbReference type="CDD" id="cd05930">
    <property type="entry name" value="A_NRPS"/>
    <property type="match status" value="2"/>
</dbReference>
<dbReference type="GO" id="GO:0043041">
    <property type="term" value="P:amino acid activation for nonribosomal peptide biosynthetic process"/>
    <property type="evidence" value="ECO:0007669"/>
    <property type="project" value="TreeGrafter"/>
</dbReference>
<dbReference type="CDD" id="cd19531">
    <property type="entry name" value="LCL_NRPS-like"/>
    <property type="match status" value="4"/>
</dbReference>
<comment type="pathway">
    <text evidence="2">Lipid metabolism; fatty acid biosynthesis.</text>
</comment>
<dbReference type="Gene3D" id="3.40.50.12780">
    <property type="entry name" value="N-terminal domain of ligase-like"/>
    <property type="match status" value="4"/>
</dbReference>
<dbReference type="InterPro" id="IPR020806">
    <property type="entry name" value="PKS_PP-bd"/>
</dbReference>
<evidence type="ECO:0000313" key="9">
    <source>
        <dbReference type="EMBL" id="CZF80096.1"/>
    </source>
</evidence>
<dbReference type="GO" id="GO:0031177">
    <property type="term" value="F:phosphopantetheine binding"/>
    <property type="evidence" value="ECO:0007669"/>
    <property type="project" value="InterPro"/>
</dbReference>
<dbReference type="InterPro" id="IPR018201">
    <property type="entry name" value="Ketoacyl_synth_AS"/>
</dbReference>
<dbReference type="Pfam" id="PF00109">
    <property type="entry name" value="ketoacyl-synt"/>
    <property type="match status" value="1"/>
</dbReference>
<dbReference type="InterPro" id="IPR010071">
    <property type="entry name" value="AA_adenyl_dom"/>
</dbReference>
<comment type="cofactor">
    <cofactor evidence="1">
        <name>pantetheine 4'-phosphate</name>
        <dbReference type="ChEBI" id="CHEBI:47942"/>
    </cofactor>
</comment>
<dbReference type="NCBIfam" id="NF003417">
    <property type="entry name" value="PRK04813.1"/>
    <property type="match status" value="7"/>
</dbReference>
<feature type="domain" description="Carrier" evidence="7">
    <location>
        <begin position="615"/>
        <end position="690"/>
    </location>
</feature>
<proteinExistence type="predicted"/>
<keyword evidence="3" id="KW-0596">Phosphopantetheine</keyword>
<dbReference type="InterPro" id="IPR036736">
    <property type="entry name" value="ACP-like_sf"/>
</dbReference>
<dbReference type="PANTHER" id="PTHR45527">
    <property type="entry name" value="NONRIBOSOMAL PEPTIDE SYNTHETASE"/>
    <property type="match status" value="1"/>
</dbReference>
<dbReference type="CDD" id="cd02440">
    <property type="entry name" value="AdoMet_MTases"/>
    <property type="match status" value="1"/>
</dbReference>
<dbReference type="Gene3D" id="1.10.1240.100">
    <property type="match status" value="1"/>
</dbReference>
<dbReference type="SUPFAM" id="SSF52777">
    <property type="entry name" value="CoA-dependent acyltransferases"/>
    <property type="match status" value="9"/>
</dbReference>
<dbReference type="InterPro" id="IPR025110">
    <property type="entry name" value="AMP-bd_C"/>
</dbReference>
<dbReference type="Gene3D" id="3.40.50.150">
    <property type="entry name" value="Vaccinia Virus protein VP39"/>
    <property type="match status" value="1"/>
</dbReference>
<dbReference type="GO" id="GO:0044550">
    <property type="term" value="P:secondary metabolite biosynthetic process"/>
    <property type="evidence" value="ECO:0007669"/>
    <property type="project" value="TreeGrafter"/>
</dbReference>
<keyword evidence="6" id="KW-0677">Repeat</keyword>
<evidence type="ECO:0000259" key="8">
    <source>
        <dbReference type="PROSITE" id="PS52004"/>
    </source>
</evidence>
<dbReference type="Gene3D" id="3.40.50.980">
    <property type="match status" value="4"/>
</dbReference>
<dbReference type="InterPro" id="IPR014031">
    <property type="entry name" value="Ketoacyl_synth_C"/>
</dbReference>
<dbReference type="InterPro" id="IPR023213">
    <property type="entry name" value="CAT-like_dom_sf"/>
</dbReference>
<dbReference type="GO" id="GO:0006633">
    <property type="term" value="P:fatty acid biosynthetic process"/>
    <property type="evidence" value="ECO:0007669"/>
    <property type="project" value="UniProtKB-UniPathway"/>
</dbReference>
<dbReference type="FunFam" id="3.40.50.980:FF:000001">
    <property type="entry name" value="Non-ribosomal peptide synthetase"/>
    <property type="match status" value="3"/>
</dbReference>
<dbReference type="Gene3D" id="3.30.559.10">
    <property type="entry name" value="Chloramphenicol acetyltransferase-like domain"/>
    <property type="match status" value="4"/>
</dbReference>
<dbReference type="InterPro" id="IPR045851">
    <property type="entry name" value="AMP-bd_C_sf"/>
</dbReference>
<dbReference type="InterPro" id="IPR006162">
    <property type="entry name" value="Ppantetheine_attach_site"/>
</dbReference>
<dbReference type="PROSITE" id="PS00012">
    <property type="entry name" value="PHOSPHOPANTETHEINE"/>
    <property type="match status" value="4"/>
</dbReference>
<dbReference type="UniPathway" id="UPA00094"/>
<evidence type="ECO:0000256" key="6">
    <source>
        <dbReference type="ARBA" id="ARBA00022737"/>
    </source>
</evidence>
<dbReference type="Gene3D" id="3.40.47.10">
    <property type="match status" value="1"/>
</dbReference>
<dbReference type="Gene3D" id="3.30.559.30">
    <property type="entry name" value="Nonribosomal peptide synthetase, condensation domain"/>
    <property type="match status" value="5"/>
</dbReference>
<dbReference type="Gene3D" id="2.30.38.10">
    <property type="entry name" value="Luciferase, Domain 3"/>
    <property type="match status" value="2"/>
</dbReference>
<dbReference type="PROSITE" id="PS50075">
    <property type="entry name" value="CARRIER"/>
    <property type="match status" value="5"/>
</dbReference>
<dbReference type="FunFam" id="1.10.1200.10:FF:000005">
    <property type="entry name" value="Nonribosomal peptide synthetase 1"/>
    <property type="match status" value="2"/>
</dbReference>
<keyword evidence="10" id="KW-1185">Reference proteome</keyword>
<protein>
    <submittedName>
        <fullName evidence="9">Tyrocidine synthase 3</fullName>
    </submittedName>
</protein>
<organism evidence="9 10">
    <name type="scientific">Grimontia marina</name>
    <dbReference type="NCBI Taxonomy" id="646534"/>
    <lineage>
        <taxon>Bacteria</taxon>
        <taxon>Pseudomonadati</taxon>
        <taxon>Pseudomonadota</taxon>
        <taxon>Gammaproteobacteria</taxon>
        <taxon>Vibrionales</taxon>
        <taxon>Vibrionaceae</taxon>
        <taxon>Grimontia</taxon>
    </lineage>
</organism>
<name>A0A128F1H0_9GAMM</name>
<dbReference type="InterPro" id="IPR014030">
    <property type="entry name" value="Ketoacyl_synth_N"/>
</dbReference>
<accession>A0A128F1H0</accession>
<dbReference type="InterPro" id="IPR016039">
    <property type="entry name" value="Thiolase-like"/>
</dbReference>
<dbReference type="Gene3D" id="3.30.300.30">
    <property type="match status" value="5"/>
</dbReference>
<feature type="domain" description="Carrier" evidence="7">
    <location>
        <begin position="5761"/>
        <end position="5836"/>
    </location>
</feature>
<dbReference type="EMBL" id="FIZY01000008">
    <property type="protein sequence ID" value="CZF80096.1"/>
    <property type="molecule type" value="Genomic_DNA"/>
</dbReference>
<dbReference type="InterPro" id="IPR020841">
    <property type="entry name" value="PKS_Beta-ketoAc_synthase_dom"/>
</dbReference>
<dbReference type="SMART" id="SM00825">
    <property type="entry name" value="PKS_KS"/>
    <property type="match status" value="1"/>
</dbReference>
<dbReference type="Pfam" id="PF00501">
    <property type="entry name" value="AMP-binding"/>
    <property type="match status" value="5"/>
</dbReference>
<evidence type="ECO:0000259" key="7">
    <source>
        <dbReference type="PROSITE" id="PS50075"/>
    </source>
</evidence>
<gene>
    <name evidence="9" type="primary">tycC_2</name>
    <name evidence="9" type="ORF">GMA8713_01251</name>
</gene>
<dbReference type="SUPFAM" id="SSF53901">
    <property type="entry name" value="Thiolase-like"/>
    <property type="match status" value="1"/>
</dbReference>
<dbReference type="SMART" id="SM00823">
    <property type="entry name" value="PKS_PP"/>
    <property type="match status" value="3"/>
</dbReference>
<dbReference type="PROSITE" id="PS00606">
    <property type="entry name" value="KS3_1"/>
    <property type="match status" value="1"/>
</dbReference>
<keyword evidence="4" id="KW-0597">Phosphoprotein</keyword>
<feature type="domain" description="Carrier" evidence="7">
    <location>
        <begin position="2314"/>
        <end position="2389"/>
    </location>
</feature>
<dbReference type="SUPFAM" id="SSF53335">
    <property type="entry name" value="S-adenosyl-L-methionine-dependent methyltransferases"/>
    <property type="match status" value="1"/>
</dbReference>
<dbReference type="GO" id="GO:0008757">
    <property type="term" value="F:S-adenosylmethionine-dependent methyltransferase activity"/>
    <property type="evidence" value="ECO:0007669"/>
    <property type="project" value="InterPro"/>
</dbReference>
<dbReference type="RefSeq" id="WP_062706917.1">
    <property type="nucleotide sequence ID" value="NZ_CAWRCI010000008.1"/>
</dbReference>
<dbReference type="PANTHER" id="PTHR45527:SF1">
    <property type="entry name" value="FATTY ACID SYNTHASE"/>
    <property type="match status" value="1"/>
</dbReference>
<dbReference type="PROSITE" id="PS00455">
    <property type="entry name" value="AMP_BINDING"/>
    <property type="match status" value="4"/>
</dbReference>
<dbReference type="OrthoDB" id="9757559at2"/>
<dbReference type="Pfam" id="PF00668">
    <property type="entry name" value="Condensation"/>
    <property type="match status" value="4"/>
</dbReference>
<dbReference type="Pfam" id="PF16197">
    <property type="entry name" value="KAsynt_C_assoc"/>
    <property type="match status" value="1"/>
</dbReference>
<dbReference type="PROSITE" id="PS52004">
    <property type="entry name" value="KS3_2"/>
    <property type="match status" value="1"/>
</dbReference>
<evidence type="ECO:0000256" key="3">
    <source>
        <dbReference type="ARBA" id="ARBA00022450"/>
    </source>
</evidence>
<feature type="domain" description="Carrier" evidence="7">
    <location>
        <begin position="3661"/>
        <end position="3736"/>
    </location>
</feature>
<dbReference type="InterPro" id="IPR032821">
    <property type="entry name" value="PKS_assoc"/>
</dbReference>
<feature type="domain" description="Ketosynthase family 3 (KS3)" evidence="8">
    <location>
        <begin position="24"/>
        <end position="443"/>
    </location>
</feature>
<dbReference type="Proteomes" id="UP000073601">
    <property type="component" value="Unassembled WGS sequence"/>
</dbReference>
<evidence type="ECO:0000313" key="10">
    <source>
        <dbReference type="Proteomes" id="UP000073601"/>
    </source>
</evidence>
<dbReference type="Pfam" id="PF00550">
    <property type="entry name" value="PP-binding"/>
    <property type="match status" value="5"/>
</dbReference>
<dbReference type="Pfam" id="PF02801">
    <property type="entry name" value="Ketoacyl-synt_C"/>
    <property type="match status" value="1"/>
</dbReference>
<dbReference type="InterPro" id="IPR020845">
    <property type="entry name" value="AMP-binding_CS"/>
</dbReference>
<dbReference type="InterPro" id="IPR001242">
    <property type="entry name" value="Condensation_dom"/>
</dbReference>
<dbReference type="CDD" id="cd00833">
    <property type="entry name" value="PKS"/>
    <property type="match status" value="1"/>
</dbReference>
<dbReference type="GO" id="GO:0004315">
    <property type="term" value="F:3-oxoacyl-[acyl-carrier-protein] synthase activity"/>
    <property type="evidence" value="ECO:0007669"/>
    <property type="project" value="InterPro"/>
</dbReference>
<dbReference type="Pfam" id="PF13193">
    <property type="entry name" value="AMP-binding_C"/>
    <property type="match status" value="3"/>
</dbReference>
<dbReference type="GO" id="GO:0005737">
    <property type="term" value="C:cytoplasm"/>
    <property type="evidence" value="ECO:0007669"/>
    <property type="project" value="TreeGrafter"/>
</dbReference>
<evidence type="ECO:0000256" key="2">
    <source>
        <dbReference type="ARBA" id="ARBA00005194"/>
    </source>
</evidence>
<dbReference type="InterPro" id="IPR013216">
    <property type="entry name" value="Methyltransf_11"/>
</dbReference>
<dbReference type="InterPro" id="IPR042099">
    <property type="entry name" value="ANL_N_sf"/>
</dbReference>
<evidence type="ECO:0000256" key="5">
    <source>
        <dbReference type="ARBA" id="ARBA00022679"/>
    </source>
</evidence>
<keyword evidence="5" id="KW-0808">Transferase</keyword>
<evidence type="ECO:0000256" key="4">
    <source>
        <dbReference type="ARBA" id="ARBA00022553"/>
    </source>
</evidence>
<reference evidence="10" key="1">
    <citation type="submission" date="2016-02" db="EMBL/GenBank/DDBJ databases">
        <authorList>
            <person name="Rodrigo-Torres Lidia"/>
            <person name="Arahal R.David."/>
        </authorList>
    </citation>
    <scope>NUCLEOTIDE SEQUENCE [LARGE SCALE GENOMIC DNA]</scope>
    <source>
        <strain evidence="10">CECT 8713</strain>
    </source>
</reference>
<evidence type="ECO:0000256" key="1">
    <source>
        <dbReference type="ARBA" id="ARBA00001957"/>
    </source>
</evidence>
<dbReference type="SUPFAM" id="SSF56801">
    <property type="entry name" value="Acetyl-CoA synthetase-like"/>
    <property type="match status" value="6"/>
</dbReference>
<dbReference type="Pfam" id="PF08241">
    <property type="entry name" value="Methyltransf_11"/>
    <property type="match status" value="1"/>
</dbReference>
<dbReference type="InterPro" id="IPR009081">
    <property type="entry name" value="PP-bd_ACP"/>
</dbReference>
<feature type="domain" description="Carrier" evidence="7">
    <location>
        <begin position="4720"/>
        <end position="4795"/>
    </location>
</feature>
<dbReference type="InterPro" id="IPR029063">
    <property type="entry name" value="SAM-dependent_MTases_sf"/>
</dbReference>
<dbReference type="NCBIfam" id="TIGR01733">
    <property type="entry name" value="AA-adenyl-dom"/>
    <property type="match status" value="3"/>
</dbReference>